<dbReference type="InterPro" id="IPR002104">
    <property type="entry name" value="Integrase_catalytic"/>
</dbReference>
<reference evidence="4" key="1">
    <citation type="journal article" date="2019" name="Int. J. Syst. Evol. Microbiol.">
        <title>The Global Catalogue of Microorganisms (GCM) 10K type strain sequencing project: providing services to taxonomists for standard genome sequencing and annotation.</title>
        <authorList>
            <consortium name="The Broad Institute Genomics Platform"/>
            <consortium name="The Broad Institute Genome Sequencing Center for Infectious Disease"/>
            <person name="Wu L."/>
            <person name="Ma J."/>
        </authorList>
    </citation>
    <scope>NUCLEOTIDE SEQUENCE [LARGE SCALE GENOMIC DNA]</scope>
    <source>
        <strain evidence="4">LMG 29247</strain>
    </source>
</reference>
<dbReference type="InterPro" id="IPR013762">
    <property type="entry name" value="Integrase-like_cat_sf"/>
</dbReference>
<evidence type="ECO:0000313" key="4">
    <source>
        <dbReference type="Proteomes" id="UP001597304"/>
    </source>
</evidence>
<sequence>MSRPEWHRSKIGKNPEFCFTYNGQPIRWDGINTAWQMALNRSRISDFRFHALRHIWASWHRQAGASCNELKDLGGWKSRSMMDRYAKFATENLLSAATRIELSREGRNVVPPSRFRHA</sequence>
<dbReference type="Proteomes" id="UP001597304">
    <property type="component" value="Unassembled WGS sequence"/>
</dbReference>
<keyword evidence="1" id="KW-0233">DNA recombination</keyword>
<evidence type="ECO:0000256" key="1">
    <source>
        <dbReference type="ARBA" id="ARBA00023172"/>
    </source>
</evidence>
<dbReference type="Pfam" id="PF00589">
    <property type="entry name" value="Phage_integrase"/>
    <property type="match status" value="1"/>
</dbReference>
<dbReference type="SUPFAM" id="SSF56349">
    <property type="entry name" value="DNA breaking-rejoining enzymes"/>
    <property type="match status" value="1"/>
</dbReference>
<dbReference type="Gene3D" id="1.10.443.10">
    <property type="entry name" value="Intergrase catalytic core"/>
    <property type="match status" value="1"/>
</dbReference>
<proteinExistence type="predicted"/>
<dbReference type="RefSeq" id="WP_255507724.1">
    <property type="nucleotide sequence ID" value="NZ_JBHUEJ010000007.1"/>
</dbReference>
<dbReference type="PROSITE" id="PS51898">
    <property type="entry name" value="TYR_RECOMBINASE"/>
    <property type="match status" value="1"/>
</dbReference>
<protein>
    <submittedName>
        <fullName evidence="3">Tyrosine-type recombinase/integrase</fullName>
    </submittedName>
</protein>
<comment type="caution">
    <text evidence="3">The sequence shown here is derived from an EMBL/GenBank/DDBJ whole genome shotgun (WGS) entry which is preliminary data.</text>
</comment>
<dbReference type="EMBL" id="JBHUEJ010000007">
    <property type="protein sequence ID" value="MFD1709475.1"/>
    <property type="molecule type" value="Genomic_DNA"/>
</dbReference>
<evidence type="ECO:0000313" key="3">
    <source>
        <dbReference type="EMBL" id="MFD1709475.1"/>
    </source>
</evidence>
<organism evidence="3 4">
    <name type="scientific">Ottowia flava</name>
    <dbReference type="NCBI Taxonomy" id="2675430"/>
    <lineage>
        <taxon>Bacteria</taxon>
        <taxon>Pseudomonadati</taxon>
        <taxon>Pseudomonadota</taxon>
        <taxon>Betaproteobacteria</taxon>
        <taxon>Burkholderiales</taxon>
        <taxon>Comamonadaceae</taxon>
        <taxon>Ottowia</taxon>
    </lineage>
</organism>
<keyword evidence="4" id="KW-1185">Reference proteome</keyword>
<dbReference type="InterPro" id="IPR011010">
    <property type="entry name" value="DNA_brk_join_enz"/>
</dbReference>
<gene>
    <name evidence="3" type="ORF">ACFSF0_02555</name>
</gene>
<accession>A0ABW4KN89</accession>
<name>A0ABW4KN89_9BURK</name>
<evidence type="ECO:0000259" key="2">
    <source>
        <dbReference type="PROSITE" id="PS51898"/>
    </source>
</evidence>
<feature type="domain" description="Tyr recombinase" evidence="2">
    <location>
        <begin position="1"/>
        <end position="98"/>
    </location>
</feature>